<dbReference type="EMBL" id="JABEVY010000343">
    <property type="protein sequence ID" value="KAF5235737.1"/>
    <property type="molecule type" value="Genomic_DNA"/>
</dbReference>
<accession>A0A8H4YWF3</accession>
<dbReference type="Proteomes" id="UP000573603">
    <property type="component" value="Unassembled WGS sequence"/>
</dbReference>
<organism evidence="4 5">
    <name type="scientific">Fusarium anthophilum</name>
    <dbReference type="NCBI Taxonomy" id="48485"/>
    <lineage>
        <taxon>Eukaryota</taxon>
        <taxon>Fungi</taxon>
        <taxon>Dikarya</taxon>
        <taxon>Ascomycota</taxon>
        <taxon>Pezizomycotina</taxon>
        <taxon>Sordariomycetes</taxon>
        <taxon>Hypocreomycetidae</taxon>
        <taxon>Hypocreales</taxon>
        <taxon>Nectriaceae</taxon>
        <taxon>Fusarium</taxon>
        <taxon>Fusarium fujikuroi species complex</taxon>
    </lineage>
</organism>
<feature type="region of interest" description="Disordered" evidence="1">
    <location>
        <begin position="1524"/>
        <end position="1568"/>
    </location>
</feature>
<feature type="compositionally biased region" description="Polar residues" evidence="1">
    <location>
        <begin position="1"/>
        <end position="27"/>
    </location>
</feature>
<proteinExistence type="predicted"/>
<name>A0A8H4YWF3_9HYPO</name>
<keyword evidence="2" id="KW-0812">Transmembrane</keyword>
<dbReference type="InterPro" id="IPR021840">
    <property type="entry name" value="DUF3433"/>
</dbReference>
<feature type="transmembrane region" description="Helical" evidence="2">
    <location>
        <begin position="812"/>
        <end position="832"/>
    </location>
</feature>
<protein>
    <recommendedName>
        <fullName evidence="3">Fatty acid hydroxylase domain-containing protein</fullName>
    </recommendedName>
</protein>
<feature type="compositionally biased region" description="Basic and acidic residues" evidence="1">
    <location>
        <begin position="1532"/>
        <end position="1550"/>
    </location>
</feature>
<evidence type="ECO:0000313" key="5">
    <source>
        <dbReference type="Proteomes" id="UP000573603"/>
    </source>
</evidence>
<sequence>MASRSSTAVYESNSSRLDANPSSSLKARQNPKDSMKSTWRRADKSNWTWSHWFFEILGIHPVTLEKEVPVHQKRDKVPYTPEWQLHRWVLVHALVPMAIQHAYVLYTGQNLTPIQAFLFYSLAFKVTAVHQLHALRRVGHQTGFLDGDVHERDGVPDVGVTKVVKSLIATSSFRPIFTVFLSYRTAQAPSSISWVWLPLEIGLYGIVLDFWFYWYHRLMHEVGSLWKYHRTHHLTKHPNPLLTLYADFEQEIFDIAVIPLATYFSLKFMGLPMGFYEWWICHQYIMFTELGGHSGLRVYTSPPGTLSWLLRLLNAELVIEDHDLHHRKGWKASGNYGKQTRLWDKIFGTCIDRIELKDSNMDWETTVDLPIFWLQPRLEGDSAEEQRSPGNTTEEQPNIHQQRATQPPFWLSKYALVIFALIFAALAASLITLKCVSDTKDGFPLHFSSNEYSWTYGPTAVLIIVLSFWRRVDYYYKAAEPWRELQSGPVLGSRSLLLDYVSPLQLQSVYRACKFRHYRVFATIISFFLLKSIILVSTTLFVVQHPSHAESVDITYENTFDAASTWASFDFRSFHRNRKPSPFLIKGEKVYFDGGSDKPVYAYVSRLRGDVTRPPDDLKANSGGASDVRYAITVANHNIPSMVDDNTGLAGIKLNNHSAVLCKIGYKMVSVTATQDMLSSNVSLTPTADYGEGRQLHNLTNLSLSEMLMTDLEVASSTLVYNENVPRLTIESTKMSRDWTASEALFQLMAIKLGDEFRPDVLSVSSTLRKMSVEILEGLLNEIARQSLLVDKATNSTGDGLVSSPRLQMSNAAVWFMVSGFSLLSIVCLLLMFASSTRCWFSAMGGSIAGHAAVLANNPSLQRILQSSGGLSEKRLSENIRDVEFTMTSANGDVRIHETGKNIPSDDRERLATNAKRWTPIAGSLYFMTATIAVPLLAIGALELLQQLSNQRQGIFDINRTDSSTISITRMASTAIFFLISTMVNSLDFIIATFAPYSVLRSGSAPAETSILFHLLSVSPFLIVLKSLRARQPGPASSNVSSLLGSLLTIVSSGLWTLTGPVNVERSMTAIAGNWRTSWPAFSQDDSGAAKTLNLIRHGGANSSVAIWQDVVLPSISIAFPDSSMPDTMTQSSSYTYSVGALRPFLNCTVVPAENLVMDPWVMAIYYALDGGRIGHSREKTIWANFTAPVGCKGHDVNGKSYVSFNTSVKIADREGKSYHDRWVGSYLDLNLTVSEHGADCPSVGIFFGNMGGNDTSAWKMTALTCTQGIEQIPTNITFKGDPALGVIDEKHPPLLARKEAWEWVNSTSGSSALNYKLKYFLDDHLKLYPTHNITEQKQDCDSFFNHLIYGPKAAKKEELLGPRNVSNLIDAVQKGYSEYMRYLIDLNFRADEKTSHDELVSALASPSPAGEAVSPNTEINGTMRQLITRFAINPTSKTILQVLLAVIAVLSLASYLLVKIRGTLPHDPCSIASTMAFLAGSQLCDRDSGIIPQGAEYMAEGQLKKAFDGWVFSVGWWQKGEASVESEERSDDARTSGDTDPSNETREGQRTLGRFGIDVGRASVSKF</sequence>
<evidence type="ECO:0000259" key="3">
    <source>
        <dbReference type="Pfam" id="PF04116"/>
    </source>
</evidence>
<dbReference type="GO" id="GO:0016491">
    <property type="term" value="F:oxidoreductase activity"/>
    <property type="evidence" value="ECO:0007669"/>
    <property type="project" value="InterPro"/>
</dbReference>
<reference evidence="4 5" key="1">
    <citation type="journal article" date="2020" name="BMC Genomics">
        <title>Correction to: Identification and distribution of gene clusters required for synthesis of sphingolipid metabolism inhibitors in diverse species of the filamentous fungus Fusarium.</title>
        <authorList>
            <person name="Kim H.S."/>
            <person name="Lohmar J.M."/>
            <person name="Busman M."/>
            <person name="Brown D.W."/>
            <person name="Naumann T.A."/>
            <person name="Divon H.H."/>
            <person name="Lysoe E."/>
            <person name="Uhlig S."/>
            <person name="Proctor R.H."/>
        </authorList>
    </citation>
    <scope>NUCLEOTIDE SEQUENCE [LARGE SCALE GENOMIC DNA]</scope>
    <source>
        <strain evidence="4 5">NRRL 25214</strain>
    </source>
</reference>
<feature type="compositionally biased region" description="Polar residues" evidence="1">
    <location>
        <begin position="388"/>
        <end position="401"/>
    </location>
</feature>
<keyword evidence="5" id="KW-1185">Reference proteome</keyword>
<dbReference type="PANTHER" id="PTHR37544:SF1">
    <property type="entry name" value="PHOSPHORIBOSYLAMINOIMIDAZOLE-SUCCINOCARBOXAMIDE SYNTHASE"/>
    <property type="match status" value="1"/>
</dbReference>
<dbReference type="GO" id="GO:0005506">
    <property type="term" value="F:iron ion binding"/>
    <property type="evidence" value="ECO:0007669"/>
    <property type="project" value="InterPro"/>
</dbReference>
<gene>
    <name evidence="4" type="ORF">FANTH_11617</name>
</gene>
<feature type="domain" description="Fatty acid hydroxylase" evidence="3">
    <location>
        <begin position="203"/>
        <end position="349"/>
    </location>
</feature>
<evidence type="ECO:0000256" key="1">
    <source>
        <dbReference type="SAM" id="MobiDB-lite"/>
    </source>
</evidence>
<feature type="region of interest" description="Disordered" evidence="1">
    <location>
        <begin position="1"/>
        <end position="39"/>
    </location>
</feature>
<dbReference type="GO" id="GO:0008610">
    <property type="term" value="P:lipid biosynthetic process"/>
    <property type="evidence" value="ECO:0007669"/>
    <property type="project" value="InterPro"/>
</dbReference>
<dbReference type="Pfam" id="PF11915">
    <property type="entry name" value="DUF3433"/>
    <property type="match status" value="2"/>
</dbReference>
<feature type="transmembrane region" description="Helical" evidence="2">
    <location>
        <begin position="1440"/>
        <end position="1459"/>
    </location>
</feature>
<feature type="transmembrane region" description="Helical" evidence="2">
    <location>
        <begin position="453"/>
        <end position="469"/>
    </location>
</feature>
<evidence type="ECO:0000256" key="2">
    <source>
        <dbReference type="SAM" id="Phobius"/>
    </source>
</evidence>
<dbReference type="Pfam" id="PF04116">
    <property type="entry name" value="FA_hydroxylase"/>
    <property type="match status" value="1"/>
</dbReference>
<comment type="caution">
    <text evidence="4">The sequence shown here is derived from an EMBL/GenBank/DDBJ whole genome shotgun (WGS) entry which is preliminary data.</text>
</comment>
<feature type="transmembrane region" description="Helical" evidence="2">
    <location>
        <begin position="925"/>
        <end position="945"/>
    </location>
</feature>
<feature type="transmembrane region" description="Helical" evidence="2">
    <location>
        <begin position="414"/>
        <end position="433"/>
    </location>
</feature>
<keyword evidence="2" id="KW-1133">Transmembrane helix</keyword>
<keyword evidence="2" id="KW-0472">Membrane</keyword>
<feature type="region of interest" description="Disordered" evidence="1">
    <location>
        <begin position="382"/>
        <end position="401"/>
    </location>
</feature>
<feature type="compositionally biased region" description="Basic and acidic residues" evidence="1">
    <location>
        <begin position="30"/>
        <end position="39"/>
    </location>
</feature>
<dbReference type="InterPro" id="IPR006694">
    <property type="entry name" value="Fatty_acid_hydroxylase"/>
</dbReference>
<dbReference type="PANTHER" id="PTHR37544">
    <property type="entry name" value="SPRAY-RELATED"/>
    <property type="match status" value="1"/>
</dbReference>
<evidence type="ECO:0000313" key="4">
    <source>
        <dbReference type="EMBL" id="KAF5235737.1"/>
    </source>
</evidence>
<feature type="transmembrane region" description="Helical" evidence="2">
    <location>
        <begin position="194"/>
        <end position="215"/>
    </location>
</feature>
<feature type="transmembrane region" description="Helical" evidence="2">
    <location>
        <begin position="520"/>
        <end position="543"/>
    </location>
</feature>